<sequence length="65" mass="7239">MNIEADRFYSPCAPELNTVAAKQTLAKWRSAGKGPAYIKSGSRVLYKGADVLEWLQERRVQPNAS</sequence>
<protein>
    <submittedName>
        <fullName evidence="2">Helix-turn-helix domain-containing protein</fullName>
    </submittedName>
</protein>
<dbReference type="InterPro" id="IPR009061">
    <property type="entry name" value="DNA-bd_dom_put_sf"/>
</dbReference>
<name>A0A975I673_9RHOB</name>
<reference evidence="2" key="1">
    <citation type="submission" date="2020-07" db="EMBL/GenBank/DDBJ databases">
        <title>Genome sequences of bacteria associated with the marine, planktonic diatom Thalassiosira profunda strain ECT2AJA-044.</title>
        <authorList>
            <person name="Gargas C.B."/>
            <person name="Roberts W.R."/>
            <person name="Alverson A.J."/>
        </authorList>
    </citation>
    <scope>NUCLEOTIDE SEQUENCE</scope>
    <source>
        <strain evidence="2">ECT2AJA-044</strain>
    </source>
</reference>
<dbReference type="InterPro" id="IPR041657">
    <property type="entry name" value="HTH_17"/>
</dbReference>
<dbReference type="AlphaFoldDB" id="A0A975I673"/>
<dbReference type="Proteomes" id="UP000665026">
    <property type="component" value="Chromosome"/>
</dbReference>
<organism evidence="2 3">
    <name type="scientific">Cognatishimia activa</name>
    <dbReference type="NCBI Taxonomy" id="1715691"/>
    <lineage>
        <taxon>Bacteria</taxon>
        <taxon>Pseudomonadati</taxon>
        <taxon>Pseudomonadota</taxon>
        <taxon>Alphaproteobacteria</taxon>
        <taxon>Rhodobacterales</taxon>
        <taxon>Paracoccaceae</taxon>
        <taxon>Cognatishimia</taxon>
    </lineage>
</organism>
<evidence type="ECO:0000259" key="1">
    <source>
        <dbReference type="Pfam" id="PF12728"/>
    </source>
</evidence>
<proteinExistence type="predicted"/>
<dbReference type="RefSeq" id="WP_209355368.1">
    <property type="nucleotide sequence ID" value="NZ_CP060010.1"/>
</dbReference>
<feature type="domain" description="Helix-turn-helix" evidence="1">
    <location>
        <begin position="22"/>
        <end position="59"/>
    </location>
</feature>
<evidence type="ECO:0000313" key="2">
    <source>
        <dbReference type="EMBL" id="QTN34677.1"/>
    </source>
</evidence>
<dbReference type="Pfam" id="PF12728">
    <property type="entry name" value="HTH_17"/>
    <property type="match status" value="1"/>
</dbReference>
<gene>
    <name evidence="2" type="ORF">HZ995_09150</name>
</gene>
<dbReference type="SUPFAM" id="SSF46955">
    <property type="entry name" value="Putative DNA-binding domain"/>
    <property type="match status" value="1"/>
</dbReference>
<evidence type="ECO:0000313" key="3">
    <source>
        <dbReference type="Proteomes" id="UP000665026"/>
    </source>
</evidence>
<dbReference type="EMBL" id="CP060010">
    <property type="protein sequence ID" value="QTN34677.1"/>
    <property type="molecule type" value="Genomic_DNA"/>
</dbReference>
<accession>A0A975I673</accession>
<dbReference type="KEGG" id="cact:HZ995_09150"/>